<feature type="region of interest" description="Disordered" evidence="1">
    <location>
        <begin position="158"/>
        <end position="177"/>
    </location>
</feature>
<name>A0A167Q2Z6_CORFA</name>
<sequence length="177" mass="20135">MDAHTRGTNTILPLDENGLYILLSDQDRKYHWHWSLYLHREMLSGSTFHIARPSAAVPWRYEDVEVRNIIFSLSVTLALKIAIIPPDMDGPLRDRLARVPMGVADTKRWGPLTCRTWLLRALSELDDEGYISIKPSATVEEVEAEAFELARDNATAEEGGKRLRAEDRVHHSTFSVP</sequence>
<proteinExistence type="predicted"/>
<evidence type="ECO:0000256" key="1">
    <source>
        <dbReference type="SAM" id="MobiDB-lite"/>
    </source>
</evidence>
<dbReference type="OrthoDB" id="3016366at2759"/>
<gene>
    <name evidence="2" type="ORF">ISF_07156</name>
</gene>
<dbReference type="Proteomes" id="UP000076744">
    <property type="component" value="Unassembled WGS sequence"/>
</dbReference>
<reference evidence="2 3" key="1">
    <citation type="journal article" date="2016" name="Genome Biol. Evol.">
        <title>Divergent and convergent evolution of fungal pathogenicity.</title>
        <authorList>
            <person name="Shang Y."/>
            <person name="Xiao G."/>
            <person name="Zheng P."/>
            <person name="Cen K."/>
            <person name="Zhan S."/>
            <person name="Wang C."/>
        </authorList>
    </citation>
    <scope>NUCLEOTIDE SEQUENCE [LARGE SCALE GENOMIC DNA]</scope>
    <source>
        <strain evidence="2 3">ARSEF 2679</strain>
    </source>
</reference>
<dbReference type="AlphaFoldDB" id="A0A167Q2Z6"/>
<keyword evidence="3" id="KW-1185">Reference proteome</keyword>
<dbReference type="GeneID" id="30023448"/>
<dbReference type="RefSeq" id="XP_018702037.1">
    <property type="nucleotide sequence ID" value="XM_018850759.1"/>
</dbReference>
<dbReference type="EMBL" id="AZHB01000020">
    <property type="protein sequence ID" value="OAA57235.1"/>
    <property type="molecule type" value="Genomic_DNA"/>
</dbReference>
<organism evidence="2 3">
    <name type="scientific">Cordyceps fumosorosea (strain ARSEF 2679)</name>
    <name type="common">Isaria fumosorosea</name>
    <dbReference type="NCBI Taxonomy" id="1081104"/>
    <lineage>
        <taxon>Eukaryota</taxon>
        <taxon>Fungi</taxon>
        <taxon>Dikarya</taxon>
        <taxon>Ascomycota</taxon>
        <taxon>Pezizomycotina</taxon>
        <taxon>Sordariomycetes</taxon>
        <taxon>Hypocreomycetidae</taxon>
        <taxon>Hypocreales</taxon>
        <taxon>Cordycipitaceae</taxon>
        <taxon>Cordyceps</taxon>
    </lineage>
</organism>
<comment type="caution">
    <text evidence="2">The sequence shown here is derived from an EMBL/GenBank/DDBJ whole genome shotgun (WGS) entry which is preliminary data.</text>
</comment>
<feature type="compositionally biased region" description="Basic and acidic residues" evidence="1">
    <location>
        <begin position="158"/>
        <end position="170"/>
    </location>
</feature>
<protein>
    <submittedName>
        <fullName evidence="2">Uncharacterized protein</fullName>
    </submittedName>
</protein>
<evidence type="ECO:0000313" key="2">
    <source>
        <dbReference type="EMBL" id="OAA57235.1"/>
    </source>
</evidence>
<accession>A0A167Q2Z6</accession>
<evidence type="ECO:0000313" key="3">
    <source>
        <dbReference type="Proteomes" id="UP000076744"/>
    </source>
</evidence>